<proteinExistence type="predicted"/>
<organism evidence="1 2">
    <name type="scientific">Armillaria gallica</name>
    <name type="common">Bulbous honey fungus</name>
    <name type="synonym">Armillaria bulbosa</name>
    <dbReference type="NCBI Taxonomy" id="47427"/>
    <lineage>
        <taxon>Eukaryota</taxon>
        <taxon>Fungi</taxon>
        <taxon>Dikarya</taxon>
        <taxon>Basidiomycota</taxon>
        <taxon>Agaricomycotina</taxon>
        <taxon>Agaricomycetes</taxon>
        <taxon>Agaricomycetidae</taxon>
        <taxon>Agaricales</taxon>
        <taxon>Marasmiineae</taxon>
        <taxon>Physalacriaceae</taxon>
        <taxon>Armillaria</taxon>
    </lineage>
</organism>
<dbReference type="Proteomes" id="UP000217790">
    <property type="component" value="Unassembled WGS sequence"/>
</dbReference>
<evidence type="ECO:0000313" key="2">
    <source>
        <dbReference type="Proteomes" id="UP000217790"/>
    </source>
</evidence>
<dbReference type="AlphaFoldDB" id="A0A2H3DPB1"/>
<dbReference type="InParanoid" id="A0A2H3DPB1"/>
<dbReference type="OrthoDB" id="10561264at2759"/>
<reference evidence="2" key="1">
    <citation type="journal article" date="2017" name="Nat. Ecol. Evol.">
        <title>Genome expansion and lineage-specific genetic innovations in the forest pathogenic fungi Armillaria.</title>
        <authorList>
            <person name="Sipos G."/>
            <person name="Prasanna A.N."/>
            <person name="Walter M.C."/>
            <person name="O'Connor E."/>
            <person name="Balint B."/>
            <person name="Krizsan K."/>
            <person name="Kiss B."/>
            <person name="Hess J."/>
            <person name="Varga T."/>
            <person name="Slot J."/>
            <person name="Riley R."/>
            <person name="Boka B."/>
            <person name="Rigling D."/>
            <person name="Barry K."/>
            <person name="Lee J."/>
            <person name="Mihaltcheva S."/>
            <person name="LaButti K."/>
            <person name="Lipzen A."/>
            <person name="Waldron R."/>
            <person name="Moloney N.M."/>
            <person name="Sperisen C."/>
            <person name="Kredics L."/>
            <person name="Vagvoelgyi C."/>
            <person name="Patrignani A."/>
            <person name="Fitzpatrick D."/>
            <person name="Nagy I."/>
            <person name="Doyle S."/>
            <person name="Anderson J.B."/>
            <person name="Grigoriev I.V."/>
            <person name="Gueldener U."/>
            <person name="Muensterkoetter M."/>
            <person name="Nagy L.G."/>
        </authorList>
    </citation>
    <scope>NUCLEOTIDE SEQUENCE [LARGE SCALE GENOMIC DNA]</scope>
    <source>
        <strain evidence="2">Ar21-2</strain>
    </source>
</reference>
<protein>
    <submittedName>
        <fullName evidence="1">Uncharacterized protein</fullName>
    </submittedName>
</protein>
<evidence type="ECO:0000313" key="1">
    <source>
        <dbReference type="EMBL" id="PBK90907.1"/>
    </source>
</evidence>
<dbReference type="EMBL" id="KZ293663">
    <property type="protein sequence ID" value="PBK90907.1"/>
    <property type="molecule type" value="Genomic_DNA"/>
</dbReference>
<keyword evidence="2" id="KW-1185">Reference proteome</keyword>
<gene>
    <name evidence="1" type="ORF">ARMGADRAFT_1032005</name>
</gene>
<accession>A0A2H3DPB1</accession>
<name>A0A2H3DPB1_ARMGA</name>
<sequence length="275" mass="30734">MPVLGLLGLKGRSYAVFGGGPWWRCILVKSVFAVPLSVVAVPSFLLGSFSNSLQTSVCSTLENSSPIRATNCGLNFNFFWPFLRATQQLNSDDVACTNIWFGDLESAMVVSALLLIDTFLKQDLLLWPLNWYLNVVKARKLKNTTMGGENGWRQWQGCPRVNRSLQGVLLFTSKKMQLFFKTKPCGVGLACFGSCQEWEAIMDDHAVGRLYRTLTIGPEFSAKSITYHASFPMEAFKHEDSIIWACLLPPDLDVQQRRVLWGGNVTVPVSQPWSL</sequence>